<dbReference type="Proteomes" id="UP000041254">
    <property type="component" value="Unassembled WGS sequence"/>
</dbReference>
<reference evidence="2 3" key="1">
    <citation type="submission" date="2014-11" db="EMBL/GenBank/DDBJ databases">
        <authorList>
            <person name="Zhu J."/>
            <person name="Qi W."/>
            <person name="Song R."/>
        </authorList>
    </citation>
    <scope>NUCLEOTIDE SEQUENCE [LARGE SCALE GENOMIC DNA]</scope>
</reference>
<dbReference type="Pfam" id="PF12314">
    <property type="entry name" value="IMCp"/>
    <property type="match status" value="1"/>
</dbReference>
<dbReference type="InParanoid" id="A0A0G4EMG9"/>
<feature type="compositionally biased region" description="Low complexity" evidence="1">
    <location>
        <begin position="1"/>
        <end position="25"/>
    </location>
</feature>
<dbReference type="PhylomeDB" id="A0A0G4EMG9"/>
<evidence type="ECO:0000313" key="2">
    <source>
        <dbReference type="EMBL" id="CEL98590.1"/>
    </source>
</evidence>
<name>A0A0G4EMG9_VITBC</name>
<dbReference type="InterPro" id="IPR022086">
    <property type="entry name" value="IMCp"/>
</dbReference>
<accession>A0A0G4EMG9</accession>
<dbReference type="AlphaFoldDB" id="A0A0G4EMG9"/>
<gene>
    <name evidence="2" type="ORF">Vbra_20565</name>
</gene>
<feature type="region of interest" description="Disordered" evidence="1">
    <location>
        <begin position="1"/>
        <end position="44"/>
    </location>
</feature>
<protein>
    <submittedName>
        <fullName evidence="2">Uncharacterized protein</fullName>
    </submittedName>
</protein>
<evidence type="ECO:0000313" key="3">
    <source>
        <dbReference type="Proteomes" id="UP000041254"/>
    </source>
</evidence>
<feature type="compositionally biased region" description="Gly residues" evidence="1">
    <location>
        <begin position="35"/>
        <end position="44"/>
    </location>
</feature>
<keyword evidence="3" id="KW-1185">Reference proteome</keyword>
<organism evidence="2 3">
    <name type="scientific">Vitrella brassicaformis (strain CCMP3155)</name>
    <dbReference type="NCBI Taxonomy" id="1169540"/>
    <lineage>
        <taxon>Eukaryota</taxon>
        <taxon>Sar</taxon>
        <taxon>Alveolata</taxon>
        <taxon>Colpodellida</taxon>
        <taxon>Vitrellaceae</taxon>
        <taxon>Vitrella</taxon>
    </lineage>
</organism>
<proteinExistence type="predicted"/>
<dbReference type="EMBL" id="CDMY01000274">
    <property type="protein sequence ID" value="CEL98590.1"/>
    <property type="molecule type" value="Genomic_DNA"/>
</dbReference>
<sequence>MSSPAPSGSPLAAAFAQASPSAGQPVSVRDALGQGQQGQQGGEGDLTYSQLVRLGRTTAPAGQVQTGTRRVEVEVPVYSDVHYEDVVAERQVPVYTQKIVPKQEVHEVVKYVPELSHSWIERKVEVPVVQHVDRVVEVPQVQVVNKYVPKVEVKTIERVVPKTVVKTVERVQEVPVVEYKDKVVEVPHVVEVVKEVPRAVPVDVRVPVIKYVPKVEVKTIERVEKMPVPQYVDVPVQVVKEVPKYIVQEQFRDVPVPGPVVPVWKEVVVEREEVIDREVPYITYKDIERPYEVPVYEYKYNKYPVTLPHRTTKMLPPGPTNFVVVPVIKCNVTIDIPPGFPITHAQLVELFAARGVDLNQFKMLSEPIPLPPGEAPTTIEARVETTGPQYPEGAIIYPGVLPPPHMMRDGQTWCGPPEKVGELIETILDGPPAGWIPTQEQLEIMRAHKLTPEQCGYKGPAMTPPPPVMTMTHSVPVLEPSPPVQHSVPVLEPSPPVQPPIQPHGRHIHLPAGGMPFPEAIQAAPGMIQCCR</sequence>
<dbReference type="VEuPathDB" id="CryptoDB:Vbra_20565"/>
<evidence type="ECO:0000256" key="1">
    <source>
        <dbReference type="SAM" id="MobiDB-lite"/>
    </source>
</evidence>